<evidence type="ECO:0000256" key="2">
    <source>
        <dbReference type="ARBA" id="ARBA00022729"/>
    </source>
</evidence>
<name>A0A5B8XIN8_9RICK</name>
<dbReference type="Proteomes" id="UP000321934">
    <property type="component" value="Chromosome"/>
</dbReference>
<gene>
    <name evidence="6" type="ORF">Deia_01060</name>
</gene>
<evidence type="ECO:0000313" key="7">
    <source>
        <dbReference type="Proteomes" id="UP000321934"/>
    </source>
</evidence>
<dbReference type="AlphaFoldDB" id="A0A5B8XIN8"/>
<proteinExistence type="predicted"/>
<dbReference type="Pfam" id="PF05818">
    <property type="entry name" value="TraT"/>
    <property type="match status" value="1"/>
</dbReference>
<accession>A0A5B8XIN8</accession>
<keyword evidence="3" id="KW-0472">Membrane</keyword>
<sequence>MIGGTLSFVSQNSTKPKIYIATVDIEIGQKVDNQVVYEEKYLHRQDDNGMRWHNIKSTDNKNYMRTKMYAVTKRTLLDIDSASSILVGKIGEAIGNSL</sequence>
<keyword evidence="4" id="KW-0564">Palmitate</keyword>
<keyword evidence="7" id="KW-1185">Reference proteome</keyword>
<evidence type="ECO:0000256" key="1">
    <source>
        <dbReference type="ARBA" id="ARBA00004459"/>
    </source>
</evidence>
<organism evidence="6 7">
    <name type="scientific">Candidatus Deianiraea vastatrix</name>
    <dbReference type="NCBI Taxonomy" id="2163644"/>
    <lineage>
        <taxon>Bacteria</taxon>
        <taxon>Pseudomonadati</taxon>
        <taxon>Pseudomonadota</taxon>
        <taxon>Alphaproteobacteria</taxon>
        <taxon>Rickettsiales</taxon>
        <taxon>Candidatus Deianiraeaceae</taxon>
        <taxon>Candidatus Deianiraea</taxon>
    </lineage>
</organism>
<keyword evidence="5" id="KW-0449">Lipoprotein</keyword>
<evidence type="ECO:0000256" key="4">
    <source>
        <dbReference type="ARBA" id="ARBA00023139"/>
    </source>
</evidence>
<protein>
    <submittedName>
        <fullName evidence="6">TraT-like protein</fullName>
    </submittedName>
</protein>
<dbReference type="RefSeq" id="WP_146821262.1">
    <property type="nucleotide sequence ID" value="NZ_CP029077.1"/>
</dbReference>
<evidence type="ECO:0000256" key="5">
    <source>
        <dbReference type="ARBA" id="ARBA00023288"/>
    </source>
</evidence>
<keyword evidence="2" id="KW-0732">Signal</keyword>
<dbReference type="InterPro" id="IPR008874">
    <property type="entry name" value="TraT_complement-R"/>
</dbReference>
<reference evidence="6 7" key="1">
    <citation type="journal article" date="2019" name="ISME J.">
        <title>Deianiraea, an extracellular bacterium associated with the ciliate Paramecium, suggests an alternative scenario for the evolution of Rickettsiales.</title>
        <authorList>
            <person name="Castelli M."/>
            <person name="Sabaneyeva E."/>
            <person name="Lanzoni O."/>
            <person name="Lebedeva N."/>
            <person name="Floriano A.M."/>
            <person name="Gaiarsa S."/>
            <person name="Benken K."/>
            <person name="Modeo L."/>
            <person name="Bandi C."/>
            <person name="Potekhin A."/>
            <person name="Sassera D."/>
            <person name="Petroni G."/>
        </authorList>
    </citation>
    <scope>NUCLEOTIDE SEQUENCE [LARGE SCALE GENOMIC DNA]</scope>
    <source>
        <strain evidence="6">CyL4-1</strain>
    </source>
</reference>
<dbReference type="EMBL" id="CP029077">
    <property type="protein sequence ID" value="QED23841.1"/>
    <property type="molecule type" value="Genomic_DNA"/>
</dbReference>
<comment type="subcellular location">
    <subcellularLocation>
        <location evidence="1">Cell outer membrane</location>
        <topology evidence="1">Lipid-anchor</topology>
    </subcellularLocation>
</comment>
<evidence type="ECO:0000256" key="3">
    <source>
        <dbReference type="ARBA" id="ARBA00023136"/>
    </source>
</evidence>
<evidence type="ECO:0000313" key="6">
    <source>
        <dbReference type="EMBL" id="QED23841.1"/>
    </source>
</evidence>
<dbReference type="GO" id="GO:0009279">
    <property type="term" value="C:cell outer membrane"/>
    <property type="evidence" value="ECO:0007669"/>
    <property type="project" value="UniProtKB-SubCell"/>
</dbReference>